<dbReference type="RefSeq" id="WP_305144395.1">
    <property type="nucleotide sequence ID" value="NZ_JABXXR010000002.1"/>
</dbReference>
<dbReference type="Proteomes" id="UP000585665">
    <property type="component" value="Unassembled WGS sequence"/>
</dbReference>
<keyword evidence="3" id="KW-1185">Reference proteome</keyword>
<reference evidence="2 3" key="1">
    <citation type="submission" date="2020-06" db="EMBL/GenBank/DDBJ databases">
        <title>Description of novel acetic acid bacteria.</title>
        <authorList>
            <person name="Sombolestani A."/>
        </authorList>
    </citation>
    <scope>NUCLEOTIDE SEQUENCE [LARGE SCALE GENOMIC DNA]</scope>
    <source>
        <strain evidence="2 3">LMG 27010</strain>
    </source>
</reference>
<dbReference type="AlphaFoldDB" id="A0A850P8T2"/>
<protein>
    <submittedName>
        <fullName evidence="2">Phosphopantothenoylcysteine synthase</fullName>
    </submittedName>
</protein>
<dbReference type="EMBL" id="JABXXR010000002">
    <property type="protein sequence ID" value="NVN39099.1"/>
    <property type="molecule type" value="Genomic_DNA"/>
</dbReference>
<dbReference type="GO" id="GO:0015937">
    <property type="term" value="P:coenzyme A biosynthetic process"/>
    <property type="evidence" value="ECO:0007669"/>
    <property type="project" value="UniProtKB-ARBA"/>
</dbReference>
<proteinExistence type="predicted"/>
<sequence length="169" mass="17805">PGVERVEVETAWQMLAACRDALPADVAVCTAAVADWHVTPTPTKIKKTPGGTPPTLILADNPDILAELSQPSARRPTLVVGFAAETNDVIAHATAKRARKGCDWIVANDVRAETGIMGGQDNEVTLITPDGAETWPRQPKTQVAAGLAARIADMLAGCSPLSPRTPEPR</sequence>
<dbReference type="Pfam" id="PF04127">
    <property type="entry name" value="DFP"/>
    <property type="match status" value="1"/>
</dbReference>
<dbReference type="GO" id="GO:0003824">
    <property type="term" value="F:catalytic activity"/>
    <property type="evidence" value="ECO:0007669"/>
    <property type="project" value="UniProtKB-ARBA"/>
</dbReference>
<name>A0A850P8T2_9PROT</name>
<evidence type="ECO:0000313" key="2">
    <source>
        <dbReference type="EMBL" id="NVN39099.1"/>
    </source>
</evidence>
<dbReference type="InterPro" id="IPR007085">
    <property type="entry name" value="DNA/pantothenate-metab_flavo_C"/>
</dbReference>
<comment type="caution">
    <text evidence="2">The sequence shown here is derived from an EMBL/GenBank/DDBJ whole genome shotgun (WGS) entry which is preliminary data.</text>
</comment>
<accession>A0A850P8T2</accession>
<dbReference type="SUPFAM" id="SSF102645">
    <property type="entry name" value="CoaB-like"/>
    <property type="match status" value="1"/>
</dbReference>
<gene>
    <name evidence="2" type="ORF">HUK82_00775</name>
</gene>
<evidence type="ECO:0000313" key="3">
    <source>
        <dbReference type="Proteomes" id="UP000585665"/>
    </source>
</evidence>
<organism evidence="2 3">
    <name type="scientific">Ameyamaea chiangmaiensis</name>
    <dbReference type="NCBI Taxonomy" id="442969"/>
    <lineage>
        <taxon>Bacteria</taxon>
        <taxon>Pseudomonadati</taxon>
        <taxon>Pseudomonadota</taxon>
        <taxon>Alphaproteobacteria</taxon>
        <taxon>Acetobacterales</taxon>
        <taxon>Acetobacteraceae</taxon>
        <taxon>Ameyamaea</taxon>
    </lineage>
</organism>
<feature type="non-terminal residue" evidence="2">
    <location>
        <position position="1"/>
    </location>
</feature>
<feature type="domain" description="DNA/pantothenate metabolism flavoprotein C-terminal" evidence="1">
    <location>
        <begin position="2"/>
        <end position="153"/>
    </location>
</feature>
<dbReference type="Gene3D" id="3.40.50.10300">
    <property type="entry name" value="CoaB-like"/>
    <property type="match status" value="1"/>
</dbReference>
<evidence type="ECO:0000259" key="1">
    <source>
        <dbReference type="Pfam" id="PF04127"/>
    </source>
</evidence>
<dbReference type="InterPro" id="IPR035929">
    <property type="entry name" value="CoaB-like_sf"/>
</dbReference>